<dbReference type="InterPro" id="IPR001005">
    <property type="entry name" value="SANT/Myb"/>
</dbReference>
<evidence type="ECO:0000256" key="1">
    <source>
        <dbReference type="SAM" id="Coils"/>
    </source>
</evidence>
<dbReference type="Proteomes" id="UP000294650">
    <property type="component" value="Unassembled WGS sequence"/>
</dbReference>
<dbReference type="InterPro" id="IPR014243">
    <property type="entry name" value="RsfA-like"/>
</dbReference>
<dbReference type="PANTHER" id="PTHR41302">
    <property type="entry name" value="PRESPORE-SPECIFIC TRANSCRIPTIONAL REGULATOR RSFA-RELATED"/>
    <property type="match status" value="1"/>
</dbReference>
<evidence type="ECO:0000313" key="5">
    <source>
        <dbReference type="Proteomes" id="UP000294650"/>
    </source>
</evidence>
<protein>
    <submittedName>
        <fullName evidence="4">RsfA family transcription factor</fullName>
    </submittedName>
</protein>
<dbReference type="EMBL" id="SMAN01000001">
    <property type="protein sequence ID" value="TCT26883.1"/>
    <property type="molecule type" value="Genomic_DNA"/>
</dbReference>
<feature type="region of interest" description="Disordered" evidence="2">
    <location>
        <begin position="60"/>
        <end position="92"/>
    </location>
</feature>
<dbReference type="PROSITE" id="PS50090">
    <property type="entry name" value="MYB_LIKE"/>
    <property type="match status" value="1"/>
</dbReference>
<sequence length="157" mass="18637">MGQNRQDAWTEEEDVLLAETVLRYIREGKTQLEAFEDVARQLSRTKAACGFRWNATVRKQHEEAIQQAKEERRKKDRNNKPETEHDRHPENAIDEAIHLLTRMKQSPYQIACSEEDGHIQKLVKENEELKNQLHHYETFIQSMENMLLQIRQTKKQG</sequence>
<dbReference type="PANTHER" id="PTHR41302:SF2">
    <property type="entry name" value="PRESPORE SPECIFIC TRANSCRIPTIONAL ACTIVATOR RSFA"/>
    <property type="match status" value="1"/>
</dbReference>
<organism evidence="4 5">
    <name type="scientific">Melghiribacillus thermohalophilus</name>
    <dbReference type="NCBI Taxonomy" id="1324956"/>
    <lineage>
        <taxon>Bacteria</taxon>
        <taxon>Bacillati</taxon>
        <taxon>Bacillota</taxon>
        <taxon>Bacilli</taxon>
        <taxon>Bacillales</taxon>
        <taxon>Bacillaceae</taxon>
        <taxon>Melghiribacillus</taxon>
    </lineage>
</organism>
<evidence type="ECO:0000313" key="4">
    <source>
        <dbReference type="EMBL" id="TCT26883.1"/>
    </source>
</evidence>
<comment type="caution">
    <text evidence="4">The sequence shown here is derived from an EMBL/GenBank/DDBJ whole genome shotgun (WGS) entry which is preliminary data.</text>
</comment>
<keyword evidence="1" id="KW-0175">Coiled coil</keyword>
<gene>
    <name evidence="4" type="ORF">EDD68_101239</name>
</gene>
<feature type="domain" description="Myb-like" evidence="3">
    <location>
        <begin position="1"/>
        <end position="57"/>
    </location>
</feature>
<keyword evidence="5" id="KW-1185">Reference proteome</keyword>
<evidence type="ECO:0000259" key="3">
    <source>
        <dbReference type="PROSITE" id="PS50090"/>
    </source>
</evidence>
<dbReference type="Gene3D" id="1.10.10.60">
    <property type="entry name" value="Homeodomain-like"/>
    <property type="match status" value="1"/>
</dbReference>
<feature type="coiled-coil region" evidence="1">
    <location>
        <begin position="112"/>
        <end position="146"/>
    </location>
</feature>
<name>A0A4R3ND22_9BACI</name>
<dbReference type="Pfam" id="PF13921">
    <property type="entry name" value="Myb_DNA-bind_6"/>
    <property type="match status" value="1"/>
</dbReference>
<dbReference type="NCBIfam" id="TIGR02894">
    <property type="entry name" value="DNA_bind_RsfA"/>
    <property type="match status" value="1"/>
</dbReference>
<dbReference type="SUPFAM" id="SSF46689">
    <property type="entry name" value="Homeodomain-like"/>
    <property type="match status" value="1"/>
</dbReference>
<dbReference type="RefSeq" id="WP_132370290.1">
    <property type="nucleotide sequence ID" value="NZ_SMAN01000001.1"/>
</dbReference>
<proteinExistence type="predicted"/>
<accession>A0A4R3ND22</accession>
<dbReference type="InterPro" id="IPR009057">
    <property type="entry name" value="Homeodomain-like_sf"/>
</dbReference>
<evidence type="ECO:0000256" key="2">
    <source>
        <dbReference type="SAM" id="MobiDB-lite"/>
    </source>
</evidence>
<dbReference type="AlphaFoldDB" id="A0A4R3ND22"/>
<reference evidence="4 5" key="1">
    <citation type="submission" date="2019-03" db="EMBL/GenBank/DDBJ databases">
        <title>Genomic Encyclopedia of Type Strains, Phase IV (KMG-IV): sequencing the most valuable type-strain genomes for metagenomic binning, comparative biology and taxonomic classification.</title>
        <authorList>
            <person name="Goeker M."/>
        </authorList>
    </citation>
    <scope>NUCLEOTIDE SEQUENCE [LARGE SCALE GENOMIC DNA]</scope>
    <source>
        <strain evidence="4 5">DSM 25894</strain>
    </source>
</reference>
<dbReference type="OrthoDB" id="2845592at2"/>